<dbReference type="EMBL" id="KT359373">
    <property type="protein sequence ID" value="AMP34398.1"/>
    <property type="molecule type" value="Genomic_DNA"/>
</dbReference>
<keyword evidence="2" id="KW-0614">Plasmid</keyword>
<protein>
    <submittedName>
        <fullName evidence="2">Fst</fullName>
    </submittedName>
</protein>
<sequence length="37" mass="4163">MEGGDIMFSTLFVTIIAPIVVGVILTLFSHWLNNREK</sequence>
<geneLocation type="plasmid" evidence="2">
    <name>pBNF01A</name>
</geneLocation>
<dbReference type="InterPro" id="IPR025882">
    <property type="entry name" value="Toxin_Fst"/>
</dbReference>
<feature type="transmembrane region" description="Helical" evidence="1">
    <location>
        <begin position="6"/>
        <end position="28"/>
    </location>
</feature>
<gene>
    <name evidence="2" type="primary">fst</name>
</gene>
<evidence type="ECO:0000256" key="1">
    <source>
        <dbReference type="SAM" id="Phobius"/>
    </source>
</evidence>
<reference evidence="2" key="1">
    <citation type="submission" date="2015-08" db="EMBL/GenBank/DDBJ databases">
        <title>Plasmid BNF01.</title>
        <authorList>
            <person name="Munoz C.M."/>
            <person name="Vasquez C.C."/>
        </authorList>
    </citation>
    <scope>NUCLEOTIDE SEQUENCE</scope>
    <source>
        <plasmid evidence="2">pBNF01A</plasmid>
    </source>
</reference>
<dbReference type="Pfam" id="PF13955">
    <property type="entry name" value="Fst_toxin"/>
    <property type="match status" value="1"/>
</dbReference>
<keyword evidence="1" id="KW-0812">Transmembrane</keyword>
<dbReference type="NCBIfam" id="NF033608">
    <property type="entry name" value="type_I_tox_Fst"/>
    <property type="match status" value="1"/>
</dbReference>
<accession>A0A142BMU0</accession>
<proteinExistence type="predicted"/>
<dbReference type="AlphaFoldDB" id="A0A142BMU0"/>
<keyword evidence="1" id="KW-0472">Membrane</keyword>
<keyword evidence="1" id="KW-1133">Transmembrane helix</keyword>
<organism evidence="2">
    <name type="scientific">Staphylococcus haemolyticus</name>
    <dbReference type="NCBI Taxonomy" id="1283"/>
    <lineage>
        <taxon>Bacteria</taxon>
        <taxon>Bacillati</taxon>
        <taxon>Bacillota</taxon>
        <taxon>Bacilli</taxon>
        <taxon>Bacillales</taxon>
        <taxon>Staphylococcaceae</taxon>
        <taxon>Staphylococcus</taxon>
    </lineage>
</organism>
<evidence type="ECO:0000313" key="2">
    <source>
        <dbReference type="EMBL" id="AMP34398.1"/>
    </source>
</evidence>
<name>A0A142BMU0_STAHA</name>